<protein>
    <submittedName>
        <fullName evidence="3">Unannotated protein</fullName>
    </submittedName>
</protein>
<feature type="transmembrane region" description="Helical" evidence="1">
    <location>
        <begin position="58"/>
        <end position="78"/>
    </location>
</feature>
<sequence>MTLIVIVGYLLGGLGGFLASLHVSFTTSWRRLIRAQLLFVSASLSLLAGWRLSAIGDLIWPVVVTVIAVSLVVIGYLITPRSADRPGRAVLRGWSAIPNPAFWVVPVAAAIAGPAGAVIAVFIDRAMIFVFGFFVWTLRHNAPIKQKIRTSWIDQAPLIALVIGLVLNYVTDPPAWTKVALEGAAPLLAAVGAAMFIGSVLHPTQRIPWRPGVRVWALLVAVRICLIVPLVFAAPSSAIAVVLVLCAFSIPTFYPPQLSILYGYADNAVAAASRLGWFLAPIGVVAATVIMRR</sequence>
<proteinExistence type="predicted"/>
<feature type="transmembrane region" description="Helical" evidence="1">
    <location>
        <begin position="150"/>
        <end position="171"/>
    </location>
</feature>
<feature type="transmembrane region" description="Helical" evidence="1">
    <location>
        <begin position="268"/>
        <end position="291"/>
    </location>
</feature>
<feature type="transmembrane region" description="Helical" evidence="1">
    <location>
        <begin position="117"/>
        <end position="138"/>
    </location>
</feature>
<keyword evidence="1" id="KW-1133">Transmembrane helix</keyword>
<keyword evidence="1" id="KW-0812">Transmembrane</keyword>
<keyword evidence="1" id="KW-0472">Membrane</keyword>
<evidence type="ECO:0000313" key="3">
    <source>
        <dbReference type="EMBL" id="CAB4991963.1"/>
    </source>
</evidence>
<evidence type="ECO:0000313" key="2">
    <source>
        <dbReference type="EMBL" id="CAB4945839.1"/>
    </source>
</evidence>
<dbReference type="AlphaFoldDB" id="A0A6J7NMT1"/>
<feature type="transmembrane region" description="Helical" evidence="1">
    <location>
        <begin position="90"/>
        <end position="111"/>
    </location>
</feature>
<feature type="transmembrane region" description="Helical" evidence="1">
    <location>
        <begin position="6"/>
        <end position="25"/>
    </location>
</feature>
<reference evidence="3" key="1">
    <citation type="submission" date="2020-05" db="EMBL/GenBank/DDBJ databases">
        <authorList>
            <person name="Chiriac C."/>
            <person name="Salcher M."/>
            <person name="Ghai R."/>
            <person name="Kavagutti S V."/>
        </authorList>
    </citation>
    <scope>NUCLEOTIDE SEQUENCE</scope>
</reference>
<name>A0A6J7NMT1_9ZZZZ</name>
<feature type="transmembrane region" description="Helical" evidence="1">
    <location>
        <begin position="183"/>
        <end position="201"/>
    </location>
</feature>
<accession>A0A6J7NMT1</accession>
<evidence type="ECO:0000256" key="1">
    <source>
        <dbReference type="SAM" id="Phobius"/>
    </source>
</evidence>
<feature type="transmembrane region" description="Helical" evidence="1">
    <location>
        <begin position="238"/>
        <end position="256"/>
    </location>
</feature>
<dbReference type="EMBL" id="CAFBNF010000119">
    <property type="protein sequence ID" value="CAB4945839.1"/>
    <property type="molecule type" value="Genomic_DNA"/>
</dbReference>
<dbReference type="EMBL" id="CAFBOZ010000008">
    <property type="protein sequence ID" value="CAB4991963.1"/>
    <property type="molecule type" value="Genomic_DNA"/>
</dbReference>
<feature type="transmembrane region" description="Helical" evidence="1">
    <location>
        <begin position="32"/>
        <end position="52"/>
    </location>
</feature>
<gene>
    <name evidence="2" type="ORF">UFOPK3773_01121</name>
    <name evidence="3" type="ORF">UFOPK3992_00098</name>
</gene>
<feature type="transmembrane region" description="Helical" evidence="1">
    <location>
        <begin position="213"/>
        <end position="232"/>
    </location>
</feature>
<organism evidence="3">
    <name type="scientific">freshwater metagenome</name>
    <dbReference type="NCBI Taxonomy" id="449393"/>
    <lineage>
        <taxon>unclassified sequences</taxon>
        <taxon>metagenomes</taxon>
        <taxon>ecological metagenomes</taxon>
    </lineage>
</organism>